<name>A0A9W7ZHX5_9FUNG</name>
<feature type="active site" description="Proton donor/acceptor" evidence="11">
    <location>
        <position position="388"/>
    </location>
</feature>
<evidence type="ECO:0000256" key="7">
    <source>
        <dbReference type="ARBA" id="ARBA00022833"/>
    </source>
</evidence>
<feature type="region of interest" description="Disordered" evidence="13">
    <location>
        <begin position="1"/>
        <end position="152"/>
    </location>
</feature>
<dbReference type="Gene3D" id="3.30.60.60">
    <property type="entry name" value="N-acetyl transferase-like"/>
    <property type="match status" value="1"/>
</dbReference>
<evidence type="ECO:0000259" key="14">
    <source>
        <dbReference type="PROSITE" id="PS51726"/>
    </source>
</evidence>
<evidence type="ECO:0000313" key="16">
    <source>
        <dbReference type="Proteomes" id="UP001150569"/>
    </source>
</evidence>
<keyword evidence="9" id="KW-0007">Acetylation</keyword>
<evidence type="ECO:0000256" key="10">
    <source>
        <dbReference type="ARBA" id="ARBA00023242"/>
    </source>
</evidence>
<gene>
    <name evidence="15" type="primary">SAS3_2</name>
    <name evidence="15" type="ORF">IWQ60_011820</name>
</gene>
<evidence type="ECO:0000256" key="11">
    <source>
        <dbReference type="PIRSR" id="PIRSR602717-51"/>
    </source>
</evidence>
<dbReference type="EC" id="2.3.1.48" evidence="3 12"/>
<feature type="domain" description="MYST-type HAT" evidence="14">
    <location>
        <begin position="212"/>
        <end position="496"/>
    </location>
</feature>
<dbReference type="OrthoDB" id="787137at2759"/>
<evidence type="ECO:0000256" key="3">
    <source>
        <dbReference type="ARBA" id="ARBA00013184"/>
    </source>
</evidence>
<organism evidence="15 16">
    <name type="scientific">Tieghemiomyces parasiticus</name>
    <dbReference type="NCBI Taxonomy" id="78921"/>
    <lineage>
        <taxon>Eukaryota</taxon>
        <taxon>Fungi</taxon>
        <taxon>Fungi incertae sedis</taxon>
        <taxon>Zoopagomycota</taxon>
        <taxon>Kickxellomycotina</taxon>
        <taxon>Dimargaritomycetes</taxon>
        <taxon>Dimargaritales</taxon>
        <taxon>Dimargaritaceae</taxon>
        <taxon>Tieghemiomyces</taxon>
    </lineage>
</organism>
<dbReference type="GO" id="GO:0003682">
    <property type="term" value="F:chromatin binding"/>
    <property type="evidence" value="ECO:0007669"/>
    <property type="project" value="TreeGrafter"/>
</dbReference>
<dbReference type="Gene3D" id="1.10.10.10">
    <property type="entry name" value="Winged helix-like DNA-binding domain superfamily/Winged helix DNA-binding domain"/>
    <property type="match status" value="1"/>
</dbReference>
<feature type="compositionally biased region" description="Basic and acidic residues" evidence="13">
    <location>
        <begin position="540"/>
        <end position="550"/>
    </location>
</feature>
<dbReference type="InterPro" id="IPR002717">
    <property type="entry name" value="HAT_MYST-type"/>
</dbReference>
<comment type="similarity">
    <text evidence="2 12">Belongs to the MYST (SAS/MOZ) family.</text>
</comment>
<dbReference type="InterPro" id="IPR050603">
    <property type="entry name" value="MYST_HAT"/>
</dbReference>
<dbReference type="GO" id="GO:0003712">
    <property type="term" value="F:transcription coregulator activity"/>
    <property type="evidence" value="ECO:0007669"/>
    <property type="project" value="TreeGrafter"/>
</dbReference>
<evidence type="ECO:0000256" key="5">
    <source>
        <dbReference type="ARBA" id="ARBA00022723"/>
    </source>
</evidence>
<dbReference type="FunFam" id="3.30.60.60:FF:000001">
    <property type="entry name" value="Histone acetyltransferase"/>
    <property type="match status" value="1"/>
</dbReference>
<keyword evidence="16" id="KW-1185">Reference proteome</keyword>
<evidence type="ECO:0000256" key="13">
    <source>
        <dbReference type="SAM" id="MobiDB-lite"/>
    </source>
</evidence>
<dbReference type="SUPFAM" id="SSF55729">
    <property type="entry name" value="Acyl-CoA N-acyltransferases (Nat)"/>
    <property type="match status" value="1"/>
</dbReference>
<keyword evidence="6" id="KW-0863">Zinc-finger</keyword>
<comment type="catalytic activity">
    <reaction evidence="12">
        <text>L-lysyl-[protein] + acetyl-CoA = N(6)-acetyl-L-lysyl-[protein] + CoA + H(+)</text>
        <dbReference type="Rhea" id="RHEA:45948"/>
        <dbReference type="Rhea" id="RHEA-COMP:9752"/>
        <dbReference type="Rhea" id="RHEA-COMP:10731"/>
        <dbReference type="ChEBI" id="CHEBI:15378"/>
        <dbReference type="ChEBI" id="CHEBI:29969"/>
        <dbReference type="ChEBI" id="CHEBI:57287"/>
        <dbReference type="ChEBI" id="CHEBI:57288"/>
        <dbReference type="ChEBI" id="CHEBI:61930"/>
        <dbReference type="EC" id="2.3.1.48"/>
    </reaction>
</comment>
<evidence type="ECO:0000256" key="1">
    <source>
        <dbReference type="ARBA" id="ARBA00004123"/>
    </source>
</evidence>
<dbReference type="GO" id="GO:0004402">
    <property type="term" value="F:histone acetyltransferase activity"/>
    <property type="evidence" value="ECO:0007669"/>
    <property type="project" value="InterPro"/>
</dbReference>
<dbReference type="GO" id="GO:1990467">
    <property type="term" value="C:NuA3a histone acetyltransferase complex"/>
    <property type="evidence" value="ECO:0007669"/>
    <property type="project" value="TreeGrafter"/>
</dbReference>
<keyword evidence="7" id="KW-0862">Zinc</keyword>
<dbReference type="InterPro" id="IPR016181">
    <property type="entry name" value="Acyl_CoA_acyltransferase"/>
</dbReference>
<evidence type="ECO:0000256" key="12">
    <source>
        <dbReference type="RuleBase" id="RU361211"/>
    </source>
</evidence>
<dbReference type="AlphaFoldDB" id="A0A9W7ZHX5"/>
<dbReference type="InterPro" id="IPR036388">
    <property type="entry name" value="WH-like_DNA-bd_sf"/>
</dbReference>
<feature type="compositionally biased region" description="Low complexity" evidence="13">
    <location>
        <begin position="110"/>
        <end position="119"/>
    </location>
</feature>
<evidence type="ECO:0000256" key="4">
    <source>
        <dbReference type="ARBA" id="ARBA00022679"/>
    </source>
</evidence>
<accession>A0A9W7ZHX5</accession>
<reference evidence="15" key="1">
    <citation type="submission" date="2022-07" db="EMBL/GenBank/DDBJ databases">
        <title>Phylogenomic reconstructions and comparative analyses of Kickxellomycotina fungi.</title>
        <authorList>
            <person name="Reynolds N.K."/>
            <person name="Stajich J.E."/>
            <person name="Barry K."/>
            <person name="Grigoriev I.V."/>
            <person name="Crous P."/>
            <person name="Smith M.E."/>
        </authorList>
    </citation>
    <scope>NUCLEOTIDE SEQUENCE</scope>
    <source>
        <strain evidence="15">RSA 861</strain>
    </source>
</reference>
<evidence type="ECO:0000313" key="15">
    <source>
        <dbReference type="EMBL" id="KAJ1907643.1"/>
    </source>
</evidence>
<dbReference type="CDD" id="cd04301">
    <property type="entry name" value="NAT_SF"/>
    <property type="match status" value="1"/>
</dbReference>
<dbReference type="Pfam" id="PF17772">
    <property type="entry name" value="zf-MYST"/>
    <property type="match status" value="1"/>
</dbReference>
<comment type="caution">
    <text evidence="15">The sequence shown here is derived from an EMBL/GenBank/DDBJ whole genome shotgun (WGS) entry which is preliminary data.</text>
</comment>
<feature type="region of interest" description="Disordered" evidence="13">
    <location>
        <begin position="192"/>
        <end position="213"/>
    </location>
</feature>
<dbReference type="GO" id="GO:0005634">
    <property type="term" value="C:nucleus"/>
    <property type="evidence" value="ECO:0007669"/>
    <property type="project" value="UniProtKB-SubCell"/>
</dbReference>
<dbReference type="EMBL" id="JANBPT010001454">
    <property type="protein sequence ID" value="KAJ1907643.1"/>
    <property type="molecule type" value="Genomic_DNA"/>
</dbReference>
<evidence type="ECO:0000256" key="9">
    <source>
        <dbReference type="ARBA" id="ARBA00022990"/>
    </source>
</evidence>
<feature type="compositionally biased region" description="Polar residues" evidence="13">
    <location>
        <begin position="19"/>
        <end position="34"/>
    </location>
</feature>
<evidence type="ECO:0000256" key="2">
    <source>
        <dbReference type="ARBA" id="ARBA00010107"/>
    </source>
</evidence>
<dbReference type="Pfam" id="PF01853">
    <property type="entry name" value="MOZ_SAS"/>
    <property type="match status" value="1"/>
</dbReference>
<proteinExistence type="inferred from homology"/>
<evidence type="ECO:0000256" key="8">
    <source>
        <dbReference type="ARBA" id="ARBA00022853"/>
    </source>
</evidence>
<keyword evidence="10 12" id="KW-0539">Nucleus</keyword>
<dbReference type="GO" id="GO:0006357">
    <property type="term" value="P:regulation of transcription by RNA polymerase II"/>
    <property type="evidence" value="ECO:0007669"/>
    <property type="project" value="TreeGrafter"/>
</dbReference>
<dbReference type="Gene3D" id="3.40.630.30">
    <property type="match status" value="1"/>
</dbReference>
<sequence length="603" mass="66328">MSRRSTYAAGPKGRAATPRSASKATSSTTVQPDGTTSTSVLRRSRRSTTNPSTETTLAETVTRATPSQSTTRHKIARTNGHVPVVNTPTPLTLERTPPPTLARSRRRKTPNLTLTLPTAPYSPRRTTAKKGRRAARTGTGLATPSDPSKIYWGGQLNEKEADTSAYVPDERDRELFQQALAIAQRKEARDILAPGSGASSPSPEPNTTSSSTGVPQIKQIVLGKYEIDTWYLAPYPEEYSCRPCIYMCEYCFKYMKSAFVAGRHRLKCQLKHPPGDEIYRDGDISIFEVDGRKNKVYCQNLCLLAKMFLDHKTLYYDVEPFLFYILTEVDDEGCHFVGYFSKEKNSGNEYNLSCILVLPIYQRKGYGNLLIEFSYLLSWKEKKQGSPEKPLSDLGLLSYRTYWKTAVFQVLVEAGDTLSILDITKRTAMSTDDVVTTLQEAGCLQQNVVPSNSNDSAAPTNSYTIVVDRPAVELHLAKVAARGHRHITPANLRWSPFIMKCAGATIHDYTPDYDFSPGIAHLIRARLGPLSALRPNAETQESKTPSDTDSKSTATNGDVSIAGGGSPQPGPEPTITERLPVDKEGTAEAVDITGTEPDDTPVT</sequence>
<feature type="compositionally biased region" description="Low complexity" evidence="13">
    <location>
        <begin position="193"/>
        <end position="212"/>
    </location>
</feature>
<dbReference type="PANTHER" id="PTHR10615">
    <property type="entry name" value="HISTONE ACETYLTRANSFERASE"/>
    <property type="match status" value="1"/>
</dbReference>
<feature type="compositionally biased region" description="Polar residues" evidence="13">
    <location>
        <begin position="57"/>
        <end position="70"/>
    </location>
</feature>
<keyword evidence="5" id="KW-0479">Metal-binding</keyword>
<dbReference type="PANTHER" id="PTHR10615:SF161">
    <property type="entry name" value="HISTONE ACETYLTRANSFERASE KAT7"/>
    <property type="match status" value="1"/>
</dbReference>
<protein>
    <recommendedName>
        <fullName evidence="3 12">Histone acetyltransferase</fullName>
        <ecNumber evidence="3 12">2.3.1.48</ecNumber>
    </recommendedName>
</protein>
<dbReference type="Proteomes" id="UP001150569">
    <property type="component" value="Unassembled WGS sequence"/>
</dbReference>
<dbReference type="GO" id="GO:0031507">
    <property type="term" value="P:heterochromatin formation"/>
    <property type="evidence" value="ECO:0007669"/>
    <property type="project" value="UniProtKB-ARBA"/>
</dbReference>
<keyword evidence="4 15" id="KW-0808">Transferase</keyword>
<dbReference type="InterPro" id="IPR040706">
    <property type="entry name" value="Zf-MYST"/>
</dbReference>
<keyword evidence="15" id="KW-0012">Acyltransferase</keyword>
<evidence type="ECO:0000256" key="6">
    <source>
        <dbReference type="ARBA" id="ARBA00022771"/>
    </source>
</evidence>
<dbReference type="PROSITE" id="PS51726">
    <property type="entry name" value="MYST_HAT"/>
    <property type="match status" value="1"/>
</dbReference>
<dbReference type="GO" id="GO:0008270">
    <property type="term" value="F:zinc ion binding"/>
    <property type="evidence" value="ECO:0007669"/>
    <property type="project" value="UniProtKB-KW"/>
</dbReference>
<comment type="subcellular location">
    <subcellularLocation>
        <location evidence="1 12">Nucleus</location>
    </subcellularLocation>
</comment>
<dbReference type="FunFam" id="3.40.630.30:FF:000001">
    <property type="entry name" value="Histone acetyltransferase"/>
    <property type="match status" value="1"/>
</dbReference>
<keyword evidence="8" id="KW-0156">Chromatin regulator</keyword>
<feature type="compositionally biased region" description="Basic residues" evidence="13">
    <location>
        <begin position="126"/>
        <end position="135"/>
    </location>
</feature>
<feature type="compositionally biased region" description="Low complexity" evidence="13">
    <location>
        <begin position="35"/>
        <end position="56"/>
    </location>
</feature>
<feature type="region of interest" description="Disordered" evidence="13">
    <location>
        <begin position="536"/>
        <end position="603"/>
    </location>
</feature>